<dbReference type="RefSeq" id="WP_249861165.1">
    <property type="nucleotide sequence ID" value="NZ_CP027059.1"/>
</dbReference>
<feature type="coiled-coil region" evidence="1">
    <location>
        <begin position="73"/>
        <end position="136"/>
    </location>
</feature>
<sequence length="152" mass="18146">MPLQAIEKYITNESNSDFFDVMLTIDVYEVGVILYRPHGESDSAYEELDIWYGSLLAYVNDYDLKKMMLIHLINDTRQDIQMYEEQLLGLTEEELAKRWIHRRFTPNYTVSVPSRGEMLKNHINEEKKDLRRYERMLFYLLVYGGGFEDQGR</sequence>
<dbReference type="EMBL" id="CP027059">
    <property type="protein sequence ID" value="UQZ85542.1"/>
    <property type="molecule type" value="Genomic_DNA"/>
</dbReference>
<name>A0ABY4RSX5_9BACL</name>
<protein>
    <submittedName>
        <fullName evidence="2">Uncharacterized protein</fullName>
    </submittedName>
</protein>
<organism evidence="2 3">
    <name type="scientific">Paenibacillus konkukensis</name>
    <dbReference type="NCBI Taxonomy" id="2020716"/>
    <lineage>
        <taxon>Bacteria</taxon>
        <taxon>Bacillati</taxon>
        <taxon>Bacillota</taxon>
        <taxon>Bacilli</taxon>
        <taxon>Bacillales</taxon>
        <taxon>Paenibacillaceae</taxon>
        <taxon>Paenibacillus</taxon>
    </lineage>
</organism>
<evidence type="ECO:0000256" key="1">
    <source>
        <dbReference type="SAM" id="Coils"/>
    </source>
</evidence>
<evidence type="ECO:0000313" key="2">
    <source>
        <dbReference type="EMBL" id="UQZ85542.1"/>
    </source>
</evidence>
<gene>
    <name evidence="2" type="ORF">SK3146_04831</name>
</gene>
<reference evidence="2" key="2">
    <citation type="journal article" date="2021" name="J Anim Sci Technol">
        <title>Complete genome sequence of Paenibacillus konkukensis sp. nov. SK3146 as a potential probiotic strain.</title>
        <authorList>
            <person name="Jung H.I."/>
            <person name="Park S."/>
            <person name="Niu K.M."/>
            <person name="Lee S.W."/>
            <person name="Kothari D."/>
            <person name="Yi K.J."/>
            <person name="Kim S.K."/>
        </authorList>
    </citation>
    <scope>NUCLEOTIDE SEQUENCE</scope>
    <source>
        <strain evidence="2">SK3146</strain>
    </source>
</reference>
<dbReference type="Proteomes" id="UP001057134">
    <property type="component" value="Chromosome"/>
</dbReference>
<evidence type="ECO:0000313" key="3">
    <source>
        <dbReference type="Proteomes" id="UP001057134"/>
    </source>
</evidence>
<keyword evidence="3" id="KW-1185">Reference proteome</keyword>
<accession>A0ABY4RSX5</accession>
<proteinExistence type="predicted"/>
<keyword evidence="1" id="KW-0175">Coiled coil</keyword>
<reference evidence="2" key="1">
    <citation type="submission" date="2018-02" db="EMBL/GenBank/DDBJ databases">
        <authorList>
            <person name="Kim S.-K."/>
            <person name="Jung H.-I."/>
            <person name="Lee S.-W."/>
        </authorList>
    </citation>
    <scope>NUCLEOTIDE SEQUENCE</scope>
    <source>
        <strain evidence="2">SK3146</strain>
    </source>
</reference>